<dbReference type="Pfam" id="PF00787">
    <property type="entry name" value="PX"/>
    <property type="match status" value="1"/>
</dbReference>
<reference evidence="7" key="1">
    <citation type="journal article" date="2023" name="Mol. Phylogenet. Evol.">
        <title>Genome-scale phylogeny and comparative genomics of the fungal order Sordariales.</title>
        <authorList>
            <person name="Hensen N."/>
            <person name="Bonometti L."/>
            <person name="Westerberg I."/>
            <person name="Brannstrom I.O."/>
            <person name="Guillou S."/>
            <person name="Cros-Aarteil S."/>
            <person name="Calhoun S."/>
            <person name="Haridas S."/>
            <person name="Kuo A."/>
            <person name="Mondo S."/>
            <person name="Pangilinan J."/>
            <person name="Riley R."/>
            <person name="LaButti K."/>
            <person name="Andreopoulos B."/>
            <person name="Lipzen A."/>
            <person name="Chen C."/>
            <person name="Yan M."/>
            <person name="Daum C."/>
            <person name="Ng V."/>
            <person name="Clum A."/>
            <person name="Steindorff A."/>
            <person name="Ohm R.A."/>
            <person name="Martin F."/>
            <person name="Silar P."/>
            <person name="Natvig D.O."/>
            <person name="Lalanne C."/>
            <person name="Gautier V."/>
            <person name="Ament-Velasquez S.L."/>
            <person name="Kruys A."/>
            <person name="Hutchinson M.I."/>
            <person name="Powell A.J."/>
            <person name="Barry K."/>
            <person name="Miller A.N."/>
            <person name="Grigoriev I.V."/>
            <person name="Debuchy R."/>
            <person name="Gladieux P."/>
            <person name="Hiltunen Thoren M."/>
            <person name="Johannesson H."/>
        </authorList>
    </citation>
    <scope>NUCLEOTIDE SEQUENCE</scope>
    <source>
        <strain evidence="7">CBS 123565</strain>
    </source>
</reference>
<dbReference type="CDD" id="cd06897">
    <property type="entry name" value="PX_SNARE"/>
    <property type="match status" value="1"/>
</dbReference>
<dbReference type="InterPro" id="IPR000727">
    <property type="entry name" value="T_SNARE_dom"/>
</dbReference>
<keyword evidence="8" id="KW-1185">Reference proteome</keyword>
<feature type="domain" description="PX" evidence="6">
    <location>
        <begin position="5"/>
        <end position="120"/>
    </location>
</feature>
<protein>
    <submittedName>
        <fullName evidence="7">Phox-like protein</fullName>
    </submittedName>
</protein>
<dbReference type="FunFam" id="1.20.5.110:FF:000058">
    <property type="entry name" value="VAM7p Vacuolar SNARE protein"/>
    <property type="match status" value="1"/>
</dbReference>
<dbReference type="InterPro" id="IPR001683">
    <property type="entry name" value="PX_dom"/>
</dbReference>
<dbReference type="Gene3D" id="1.20.5.110">
    <property type="match status" value="1"/>
</dbReference>
<keyword evidence="3" id="KW-0175">Coiled coil</keyword>
<comment type="function">
    <text evidence="4">Essential for proper morphogenesis of the vacuole. May exist as structural reinforcement on the surface of the vacuolar membrane and be required for maintenance against rupture by osmotic pressure.</text>
</comment>
<evidence type="ECO:0000259" key="5">
    <source>
        <dbReference type="PROSITE" id="PS50192"/>
    </source>
</evidence>
<dbReference type="EMBL" id="MU853406">
    <property type="protein sequence ID" value="KAK4135524.1"/>
    <property type="molecule type" value="Genomic_DNA"/>
</dbReference>
<proteinExistence type="predicted"/>
<dbReference type="InterPro" id="IPR036871">
    <property type="entry name" value="PX_dom_sf"/>
</dbReference>
<dbReference type="CDD" id="cd15858">
    <property type="entry name" value="SNARE_VAM7"/>
    <property type="match status" value="1"/>
</dbReference>
<gene>
    <name evidence="7" type="ORF">BT67DRAFT_494755</name>
</gene>
<dbReference type="SMART" id="SM00312">
    <property type="entry name" value="PX"/>
    <property type="match status" value="1"/>
</dbReference>
<evidence type="ECO:0000256" key="1">
    <source>
        <dbReference type="ARBA" id="ARBA00004116"/>
    </source>
</evidence>
<evidence type="ECO:0000256" key="4">
    <source>
        <dbReference type="ARBA" id="ARBA00054927"/>
    </source>
</evidence>
<dbReference type="Gene3D" id="3.30.1520.10">
    <property type="entry name" value="Phox-like domain"/>
    <property type="match status" value="1"/>
</dbReference>
<dbReference type="SMART" id="SM00397">
    <property type="entry name" value="t_SNARE"/>
    <property type="match status" value="1"/>
</dbReference>
<dbReference type="GO" id="GO:0007034">
    <property type="term" value="P:vacuolar transport"/>
    <property type="evidence" value="ECO:0007669"/>
    <property type="project" value="UniProtKB-ARBA"/>
</dbReference>
<evidence type="ECO:0000256" key="3">
    <source>
        <dbReference type="ARBA" id="ARBA00023054"/>
    </source>
</evidence>
<dbReference type="Proteomes" id="UP001304895">
    <property type="component" value="Unassembled WGS sequence"/>
</dbReference>
<reference evidence="7" key="2">
    <citation type="submission" date="2023-05" db="EMBL/GenBank/DDBJ databases">
        <authorList>
            <consortium name="Lawrence Berkeley National Laboratory"/>
            <person name="Steindorff A."/>
            <person name="Hensen N."/>
            <person name="Bonometti L."/>
            <person name="Westerberg I."/>
            <person name="Brannstrom I.O."/>
            <person name="Guillou S."/>
            <person name="Cros-Aarteil S."/>
            <person name="Calhoun S."/>
            <person name="Haridas S."/>
            <person name="Kuo A."/>
            <person name="Mondo S."/>
            <person name="Pangilinan J."/>
            <person name="Riley R."/>
            <person name="Labutti K."/>
            <person name="Andreopoulos B."/>
            <person name="Lipzen A."/>
            <person name="Chen C."/>
            <person name="Yanf M."/>
            <person name="Daum C."/>
            <person name="Ng V."/>
            <person name="Clum A."/>
            <person name="Ohm R."/>
            <person name="Martin F."/>
            <person name="Silar P."/>
            <person name="Natvig D."/>
            <person name="Lalanne C."/>
            <person name="Gautier V."/>
            <person name="Ament-Velasquez S.L."/>
            <person name="Kruys A."/>
            <person name="Hutchinson M.I."/>
            <person name="Powell A.J."/>
            <person name="Barry K."/>
            <person name="Miller A.N."/>
            <person name="Grigoriev I.V."/>
            <person name="Debuchy R."/>
            <person name="Gladieux P."/>
            <person name="Thoren M.H."/>
            <person name="Johannesson H."/>
        </authorList>
    </citation>
    <scope>NUCLEOTIDE SEQUENCE</scope>
    <source>
        <strain evidence="7">CBS 123565</strain>
    </source>
</reference>
<dbReference type="GO" id="GO:0016192">
    <property type="term" value="P:vesicle-mediated transport"/>
    <property type="evidence" value="ECO:0007669"/>
    <property type="project" value="UniProtKB-ARBA"/>
</dbReference>
<evidence type="ECO:0000256" key="2">
    <source>
        <dbReference type="ARBA" id="ARBA00022554"/>
    </source>
</evidence>
<dbReference type="AlphaFoldDB" id="A0AAN6UMJ9"/>
<dbReference type="GO" id="GO:0097576">
    <property type="term" value="P:vacuole fusion"/>
    <property type="evidence" value="ECO:0007669"/>
    <property type="project" value="UniProtKB-ARBA"/>
</dbReference>
<evidence type="ECO:0000259" key="6">
    <source>
        <dbReference type="PROSITE" id="PS50195"/>
    </source>
</evidence>
<dbReference type="GO" id="GO:0000329">
    <property type="term" value="C:fungal-type vacuole membrane"/>
    <property type="evidence" value="ECO:0007669"/>
    <property type="project" value="UniProtKB-ARBA"/>
</dbReference>
<dbReference type="GO" id="GO:0035091">
    <property type="term" value="F:phosphatidylinositol binding"/>
    <property type="evidence" value="ECO:0007669"/>
    <property type="project" value="InterPro"/>
</dbReference>
<evidence type="ECO:0000313" key="7">
    <source>
        <dbReference type="EMBL" id="KAK4135524.1"/>
    </source>
</evidence>
<comment type="caution">
    <text evidence="7">The sequence shown here is derived from an EMBL/GenBank/DDBJ whole genome shotgun (WGS) entry which is preliminary data.</text>
</comment>
<evidence type="ECO:0000313" key="8">
    <source>
        <dbReference type="Proteomes" id="UP001304895"/>
    </source>
</evidence>
<keyword evidence="2" id="KW-0926">Vacuole</keyword>
<sequence>MAPPLELSIPTTSLHEPADGSKPYTLYNLTLRLPLRSFVIQKRYSDFADLHTTITSLVGAPPPEPLPAKTWFRSTVSSAELTEQRRAGLEKYLRAMAETPDRRWRDTAAWRAFLNLPSSGAWSASGVSVEARIPAVGLREANLAAAADPGTWLDLHRELKGALHEARVALGRRDAAAGNGERVEAGAQAKRALVRAGGLVAALGDGLRALKEGGRLGEGELRRRRDLVAAARVERDGLDKLSSSLAANNAGGGGRNHGVASASDKAVLMAGGPSAPRAGGRVLGAPLPETERTRELDNEGVLQLQRDTMAEQDAEVETLAQIVRRQKEMGLAINDEVNRHIDMLDRLNEDVDVTGRKLGVAKDRVKRL</sequence>
<organism evidence="7 8">
    <name type="scientific">Trichocladium antarcticum</name>
    <dbReference type="NCBI Taxonomy" id="1450529"/>
    <lineage>
        <taxon>Eukaryota</taxon>
        <taxon>Fungi</taxon>
        <taxon>Dikarya</taxon>
        <taxon>Ascomycota</taxon>
        <taxon>Pezizomycotina</taxon>
        <taxon>Sordariomycetes</taxon>
        <taxon>Sordariomycetidae</taxon>
        <taxon>Sordariales</taxon>
        <taxon>Chaetomiaceae</taxon>
        <taxon>Trichocladium</taxon>
    </lineage>
</organism>
<dbReference type="PROSITE" id="PS50195">
    <property type="entry name" value="PX"/>
    <property type="match status" value="1"/>
</dbReference>
<accession>A0AAN6UMJ9</accession>
<name>A0AAN6UMJ9_9PEZI</name>
<feature type="domain" description="T-SNARE coiled-coil homology" evidence="5">
    <location>
        <begin position="306"/>
        <end position="368"/>
    </location>
</feature>
<comment type="subcellular location">
    <subcellularLocation>
        <location evidence="1">Vacuole</location>
    </subcellularLocation>
</comment>
<dbReference type="SUPFAM" id="SSF58038">
    <property type="entry name" value="SNARE fusion complex"/>
    <property type="match status" value="1"/>
</dbReference>
<dbReference type="SUPFAM" id="SSF64268">
    <property type="entry name" value="PX domain"/>
    <property type="match status" value="1"/>
</dbReference>
<dbReference type="PROSITE" id="PS50192">
    <property type="entry name" value="T_SNARE"/>
    <property type="match status" value="1"/>
</dbReference>